<reference evidence="1" key="1">
    <citation type="journal article" date="2021" name="bioRxiv">
        <title>Whole Genome Assembly and Annotation of Northern Wild Rice, Zizania palustris L., Supports a Whole Genome Duplication in the Zizania Genus.</title>
        <authorList>
            <person name="Haas M."/>
            <person name="Kono T."/>
            <person name="Macchietto M."/>
            <person name="Millas R."/>
            <person name="McGilp L."/>
            <person name="Shao M."/>
            <person name="Duquette J."/>
            <person name="Hirsch C.N."/>
            <person name="Kimball J."/>
        </authorList>
    </citation>
    <scope>NUCLEOTIDE SEQUENCE</scope>
    <source>
        <tissue evidence="1">Fresh leaf tissue</tissue>
    </source>
</reference>
<keyword evidence="2" id="KW-1185">Reference proteome</keyword>
<dbReference type="AlphaFoldDB" id="A0A8J5SH79"/>
<organism evidence="1 2">
    <name type="scientific">Zizania palustris</name>
    <name type="common">Northern wild rice</name>
    <dbReference type="NCBI Taxonomy" id="103762"/>
    <lineage>
        <taxon>Eukaryota</taxon>
        <taxon>Viridiplantae</taxon>
        <taxon>Streptophyta</taxon>
        <taxon>Embryophyta</taxon>
        <taxon>Tracheophyta</taxon>
        <taxon>Spermatophyta</taxon>
        <taxon>Magnoliopsida</taxon>
        <taxon>Liliopsida</taxon>
        <taxon>Poales</taxon>
        <taxon>Poaceae</taxon>
        <taxon>BOP clade</taxon>
        <taxon>Oryzoideae</taxon>
        <taxon>Oryzeae</taxon>
        <taxon>Zizaniinae</taxon>
        <taxon>Zizania</taxon>
    </lineage>
</organism>
<dbReference type="EMBL" id="JAAALK010000285">
    <property type="protein sequence ID" value="KAG8065654.1"/>
    <property type="molecule type" value="Genomic_DNA"/>
</dbReference>
<gene>
    <name evidence="1" type="ORF">GUJ93_ZPchr0004g38213</name>
</gene>
<dbReference type="Proteomes" id="UP000729402">
    <property type="component" value="Unassembled WGS sequence"/>
</dbReference>
<sequence>MLACAIASPRHHPIYHASDPRMLCLGAANCARCLGTMPYSLGNVPHSLDNRTLPYLVCALWTCTLSPWRPTCA</sequence>
<reference evidence="1" key="2">
    <citation type="submission" date="2021-02" db="EMBL/GenBank/DDBJ databases">
        <authorList>
            <person name="Kimball J.A."/>
            <person name="Haas M.W."/>
            <person name="Macchietto M."/>
            <person name="Kono T."/>
            <person name="Duquette J."/>
            <person name="Shao M."/>
        </authorList>
    </citation>
    <scope>NUCLEOTIDE SEQUENCE</scope>
    <source>
        <tissue evidence="1">Fresh leaf tissue</tissue>
    </source>
</reference>
<name>A0A8J5SH79_ZIZPA</name>
<proteinExistence type="predicted"/>
<accession>A0A8J5SH79</accession>
<comment type="caution">
    <text evidence="1">The sequence shown here is derived from an EMBL/GenBank/DDBJ whole genome shotgun (WGS) entry which is preliminary data.</text>
</comment>
<evidence type="ECO:0000313" key="2">
    <source>
        <dbReference type="Proteomes" id="UP000729402"/>
    </source>
</evidence>
<evidence type="ECO:0000313" key="1">
    <source>
        <dbReference type="EMBL" id="KAG8065654.1"/>
    </source>
</evidence>
<protein>
    <submittedName>
        <fullName evidence="1">Uncharacterized protein</fullName>
    </submittedName>
</protein>